<evidence type="ECO:0000313" key="2">
    <source>
        <dbReference type="Proteomes" id="UP001188597"/>
    </source>
</evidence>
<dbReference type="EMBL" id="JAVXUP010001366">
    <property type="protein sequence ID" value="KAK3012603.1"/>
    <property type="molecule type" value="Genomic_DNA"/>
</dbReference>
<organism evidence="1 2">
    <name type="scientific">Escallonia herrerae</name>
    <dbReference type="NCBI Taxonomy" id="1293975"/>
    <lineage>
        <taxon>Eukaryota</taxon>
        <taxon>Viridiplantae</taxon>
        <taxon>Streptophyta</taxon>
        <taxon>Embryophyta</taxon>
        <taxon>Tracheophyta</taxon>
        <taxon>Spermatophyta</taxon>
        <taxon>Magnoliopsida</taxon>
        <taxon>eudicotyledons</taxon>
        <taxon>Gunneridae</taxon>
        <taxon>Pentapetalae</taxon>
        <taxon>asterids</taxon>
        <taxon>campanulids</taxon>
        <taxon>Escalloniales</taxon>
        <taxon>Escalloniaceae</taxon>
        <taxon>Escallonia</taxon>
    </lineage>
</organism>
<keyword evidence="2" id="KW-1185">Reference proteome</keyword>
<dbReference type="AlphaFoldDB" id="A0AA88VRT3"/>
<reference evidence="1" key="1">
    <citation type="submission" date="2022-12" db="EMBL/GenBank/DDBJ databases">
        <title>Draft genome assemblies for two species of Escallonia (Escalloniales).</title>
        <authorList>
            <person name="Chanderbali A."/>
            <person name="Dervinis C."/>
            <person name="Anghel I."/>
            <person name="Soltis D."/>
            <person name="Soltis P."/>
            <person name="Zapata F."/>
        </authorList>
    </citation>
    <scope>NUCLEOTIDE SEQUENCE</scope>
    <source>
        <strain evidence="1">UCBG64.0493</strain>
        <tissue evidence="1">Leaf</tissue>
    </source>
</reference>
<accession>A0AA88VRT3</accession>
<name>A0AA88VRT3_9ASTE</name>
<comment type="caution">
    <text evidence="1">The sequence shown here is derived from an EMBL/GenBank/DDBJ whole genome shotgun (WGS) entry which is preliminary data.</text>
</comment>
<sequence>MSEPPKYAYPYPAQVWRLCVAVASLTSAAVTPPSSSLADPGFYQWLIAMVVEVEKGGDEKKESQGKVNNIEN</sequence>
<dbReference type="Proteomes" id="UP001188597">
    <property type="component" value="Unassembled WGS sequence"/>
</dbReference>
<evidence type="ECO:0000313" key="1">
    <source>
        <dbReference type="EMBL" id="KAK3012603.1"/>
    </source>
</evidence>
<protein>
    <submittedName>
        <fullName evidence="1">Uncharacterized protein</fullName>
    </submittedName>
</protein>
<proteinExistence type="predicted"/>
<gene>
    <name evidence="1" type="ORF">RJ639_009603</name>
</gene>